<keyword evidence="2" id="KW-0808">Transferase</keyword>
<evidence type="ECO:0000256" key="2">
    <source>
        <dbReference type="ARBA" id="ARBA00022679"/>
    </source>
</evidence>
<dbReference type="Gene3D" id="1.10.238.260">
    <property type="match status" value="1"/>
</dbReference>
<accession>A0A7C1P1C7</accession>
<organism evidence="4">
    <name type="scientific">Thermofilum pendens</name>
    <dbReference type="NCBI Taxonomy" id="2269"/>
    <lineage>
        <taxon>Archaea</taxon>
        <taxon>Thermoproteota</taxon>
        <taxon>Thermoprotei</taxon>
        <taxon>Thermofilales</taxon>
        <taxon>Thermofilaceae</taxon>
        <taxon>Thermofilum</taxon>
    </lineage>
</organism>
<dbReference type="GO" id="GO:0016740">
    <property type="term" value="F:transferase activity"/>
    <property type="evidence" value="ECO:0007669"/>
    <property type="project" value="UniProtKB-KW"/>
</dbReference>
<dbReference type="PROSITE" id="PS50991">
    <property type="entry name" value="PYR_CT"/>
    <property type="match status" value="1"/>
</dbReference>
<dbReference type="PANTHER" id="PTHR42880">
    <property type="entry name" value="HOMOCITRATE SYNTHASE"/>
    <property type="match status" value="1"/>
</dbReference>
<sequence length="443" mass="49569">MSTPSQFTARSVGIDEMEFYKEIYPYETVPRVIVSNSEIRDNLSRILLTDATLRDGQQGWRVFTARECEKIYELLADIGGKGAIESTEVFLYTEKDREVAKRLLEYGYEYPRVIGWIRASLADLQLVMNAGLEETVILMSISDYHIRYKFNATREEAFRKYLEVAERALSSGVVVKASLEDITRADIHGAVIPFVRRLLKLSEKYGVPVKIRLPDTLGLGLPFPEVPLPRGIPALIQAIRKATGIPQEHLEYHGHNDFGLVVANHLAAWMHGAAAANCTLLGIGERAGNCPLEVMALHYAGIVGTSRINLRAVSKIPELFESMGFKLPEHYPVVGKNAFKTKAGIHADGILKNPEVYLPFDPVRVLGLPYSVAITPYSGRAAIVIWLRNHLGCDHISKDDQRVEAVYKEVLDIFNRTGRVEPLTDDEMMAIARKYFRDVPGGC</sequence>
<dbReference type="EMBL" id="DSKP01000102">
    <property type="protein sequence ID" value="HEB48737.1"/>
    <property type="molecule type" value="Genomic_DNA"/>
</dbReference>
<reference evidence="4" key="1">
    <citation type="journal article" date="2020" name="mSystems">
        <title>Genome- and Community-Level Interaction Insights into Carbon Utilization and Element Cycling Functions of Hydrothermarchaeota in Hydrothermal Sediment.</title>
        <authorList>
            <person name="Zhou Z."/>
            <person name="Liu Y."/>
            <person name="Xu W."/>
            <person name="Pan J."/>
            <person name="Luo Z.H."/>
            <person name="Li M."/>
        </authorList>
    </citation>
    <scope>NUCLEOTIDE SEQUENCE [LARGE SCALE GENOMIC DNA]</scope>
    <source>
        <strain evidence="4">SpSt-25</strain>
    </source>
</reference>
<dbReference type="Pfam" id="PF00682">
    <property type="entry name" value="HMGL-like"/>
    <property type="match status" value="1"/>
</dbReference>
<evidence type="ECO:0000259" key="3">
    <source>
        <dbReference type="PROSITE" id="PS50991"/>
    </source>
</evidence>
<dbReference type="PANTHER" id="PTHR42880:SF1">
    <property type="entry name" value="ISOPROPYLMALATE_HOMOCITRATE_CITRAMALATE SYNTHASE FAMILY PROTEIN"/>
    <property type="match status" value="1"/>
</dbReference>
<feature type="domain" description="Pyruvate carboxyltransferase" evidence="3">
    <location>
        <begin position="46"/>
        <end position="314"/>
    </location>
</feature>
<comment type="caution">
    <text evidence="4">The sequence shown here is derived from an EMBL/GenBank/DDBJ whole genome shotgun (WGS) entry which is preliminary data.</text>
</comment>
<dbReference type="Pfam" id="PF22617">
    <property type="entry name" value="HCS_D2"/>
    <property type="match status" value="1"/>
</dbReference>
<dbReference type="AlphaFoldDB" id="A0A7C1P1C7"/>
<dbReference type="InterPro" id="IPR000891">
    <property type="entry name" value="PYR_CT"/>
</dbReference>
<gene>
    <name evidence="4" type="ORF">ENP77_02955</name>
</gene>
<dbReference type="SUPFAM" id="SSF51569">
    <property type="entry name" value="Aldolase"/>
    <property type="match status" value="1"/>
</dbReference>
<comment type="similarity">
    <text evidence="1">Belongs to the alpha-IPM synthase/homocitrate synthase family.</text>
</comment>
<protein>
    <submittedName>
        <fullName evidence="4">2-isopropylmalate synthase</fullName>
    </submittedName>
</protein>
<dbReference type="InterPro" id="IPR013785">
    <property type="entry name" value="Aldolase_TIM"/>
</dbReference>
<dbReference type="Gene3D" id="3.20.20.70">
    <property type="entry name" value="Aldolase class I"/>
    <property type="match status" value="1"/>
</dbReference>
<evidence type="ECO:0000256" key="1">
    <source>
        <dbReference type="ARBA" id="ARBA00006154"/>
    </source>
</evidence>
<name>A0A7C1P1C7_THEPE</name>
<dbReference type="InterPro" id="IPR054691">
    <property type="entry name" value="LeuA/HCS_post-cat"/>
</dbReference>
<proteinExistence type="inferred from homology"/>
<evidence type="ECO:0000313" key="4">
    <source>
        <dbReference type="EMBL" id="HEB48737.1"/>
    </source>
</evidence>